<evidence type="ECO:0008006" key="3">
    <source>
        <dbReference type="Google" id="ProtNLM"/>
    </source>
</evidence>
<dbReference type="Proteomes" id="UP000388235">
    <property type="component" value="Chromosome"/>
</dbReference>
<dbReference type="SUPFAM" id="SSF55073">
    <property type="entry name" value="Nucleotide cyclase"/>
    <property type="match status" value="1"/>
</dbReference>
<gene>
    <name evidence="1" type="ORF">GH975_10785</name>
</gene>
<sequence length="268" mass="29719">MRVLLRSLSQESLHAIAGLLTPLGCEWTMDAELGCDWMMVDAADPAAAERWINDFRIDQPYARPVVAWVESTQPRLARHMLALGADILMCADSSPSLLQIQLLAMDRMSSAMRELYDTGRDLQHFVLLDTESGLLNHHGFKAALYKLHGRSRRDRHSLSVILIESNTGLPMPSNDMLSCICRPGDEFGRLAERLYGVLLPGEVDAGAAVVARRLLSLDGWAKRVAVATCHADHPISASELMDIAHEAMAMGRRRNERLIRVDGRSLIA</sequence>
<accession>A0A5Q2QIZ4</accession>
<evidence type="ECO:0000313" key="1">
    <source>
        <dbReference type="EMBL" id="QGG81025.1"/>
    </source>
</evidence>
<evidence type="ECO:0000313" key="2">
    <source>
        <dbReference type="Proteomes" id="UP000388235"/>
    </source>
</evidence>
<keyword evidence="2" id="KW-1185">Reference proteome</keyword>
<protein>
    <recommendedName>
        <fullName evidence="3">GGDEF domain-containing protein</fullName>
    </recommendedName>
</protein>
<proteinExistence type="predicted"/>
<dbReference type="AlphaFoldDB" id="A0A5Q2QIZ4"/>
<dbReference type="RefSeq" id="WP_153714528.1">
    <property type="nucleotide sequence ID" value="NZ_CP045871.1"/>
</dbReference>
<dbReference type="InterPro" id="IPR029787">
    <property type="entry name" value="Nucleotide_cyclase"/>
</dbReference>
<name>A0A5Q2QIZ4_9GAMM</name>
<organism evidence="1 2">
    <name type="scientific">Litorivicinus lipolyticus</name>
    <dbReference type="NCBI Taxonomy" id="418701"/>
    <lineage>
        <taxon>Bacteria</taxon>
        <taxon>Pseudomonadati</taxon>
        <taxon>Pseudomonadota</taxon>
        <taxon>Gammaproteobacteria</taxon>
        <taxon>Oceanospirillales</taxon>
        <taxon>Litorivicinaceae</taxon>
        <taxon>Litorivicinus</taxon>
    </lineage>
</organism>
<reference evidence="1 2" key="1">
    <citation type="submission" date="2019-11" db="EMBL/GenBank/DDBJ databases">
        <authorList>
            <person name="Khan S.A."/>
            <person name="Jeon C.O."/>
            <person name="Chun B.H."/>
        </authorList>
    </citation>
    <scope>NUCLEOTIDE SEQUENCE [LARGE SCALE GENOMIC DNA]</scope>
    <source>
        <strain evidence="1 2">IMCC 1097</strain>
    </source>
</reference>
<dbReference type="KEGG" id="llp:GH975_10785"/>
<dbReference type="EMBL" id="CP045871">
    <property type="protein sequence ID" value="QGG81025.1"/>
    <property type="molecule type" value="Genomic_DNA"/>
</dbReference>